<dbReference type="Gene3D" id="3.90.1150.10">
    <property type="entry name" value="Aspartate Aminotransferase, domain 1"/>
    <property type="match status" value="1"/>
</dbReference>
<dbReference type="OMA" id="KIPWRYA"/>
<dbReference type="InterPro" id="IPR004838">
    <property type="entry name" value="NHTrfase_class1_PyrdxlP-BS"/>
</dbReference>
<protein>
    <recommendedName>
        <fullName evidence="3">Aminotransferase class I/classII large domain-containing protein</fullName>
    </recommendedName>
</protein>
<dbReference type="InterPro" id="IPR015421">
    <property type="entry name" value="PyrdxlP-dep_Trfase_major"/>
</dbReference>
<dbReference type="InterPro" id="IPR004839">
    <property type="entry name" value="Aminotransferase_I/II_large"/>
</dbReference>
<dbReference type="OrthoDB" id="7042322at2759"/>
<dbReference type="STRING" id="75743.A0A401PHM4"/>
<dbReference type="GO" id="GO:0008483">
    <property type="term" value="F:transaminase activity"/>
    <property type="evidence" value="ECO:0007669"/>
    <property type="project" value="TreeGrafter"/>
</dbReference>
<evidence type="ECO:0000256" key="1">
    <source>
        <dbReference type="ARBA" id="ARBA00007441"/>
    </source>
</evidence>
<accession>A0A401PHM4</accession>
<dbReference type="GO" id="GO:0030170">
    <property type="term" value="F:pyridoxal phosphate binding"/>
    <property type="evidence" value="ECO:0007669"/>
    <property type="project" value="InterPro"/>
</dbReference>
<keyword evidence="2" id="KW-0663">Pyridoxal phosphate</keyword>
<comment type="similarity">
    <text evidence="1">Belongs to the class-I pyridoxal-phosphate-dependent aminotransferase family.</text>
</comment>
<evidence type="ECO:0000259" key="3">
    <source>
        <dbReference type="Pfam" id="PF00155"/>
    </source>
</evidence>
<evidence type="ECO:0000313" key="4">
    <source>
        <dbReference type="EMBL" id="GCB72643.1"/>
    </source>
</evidence>
<dbReference type="PROSITE" id="PS00105">
    <property type="entry name" value="AA_TRANSFER_CLASS_1"/>
    <property type="match status" value="1"/>
</dbReference>
<dbReference type="InterPro" id="IPR050478">
    <property type="entry name" value="Ethylene_sulfur-biosynth"/>
</dbReference>
<dbReference type="Proteomes" id="UP000288216">
    <property type="component" value="Unassembled WGS sequence"/>
</dbReference>
<gene>
    <name evidence="4" type="ORF">scyTo_0006399</name>
</gene>
<comment type="caution">
    <text evidence="4">The sequence shown here is derived from an EMBL/GenBank/DDBJ whole genome shotgun (WGS) entry which is preliminary data.</text>
</comment>
<sequence length="457" mass="51921">MAADGYVSRRGARIGRYQGILSQGFTIYRKDRFDEQSNPQGVLNLGTSENKLCFDLIEEWFNRHNGGSNIAPHMLQYSDVPGIESFRHKIAKFLTDYARAPKALNPEHIVVMNGCCSIFAALSVVLFDPGDGYLIPTPYFGGVNPDMWLYGDVQAVHVPLDSKMSGGESFPFQLTVKKLEAAMQKANEQDIKVRALILINPHNPLGDIYPEQLLKDCLDFAHRHQLHVIMDEIYMLSVYDDINFTSVLSLNPPDPERIHFMWGFSKDFAMCGIRVAILHTRNQEVRSALNQLASFHGCPVPIQFVLSQLIADREWIDKMFLPRSRQRLREAHQIIVDGLAALGIPVFRSSAGLFVWADFRKFLRTQTSEAEMELWWKLIDGKLYISPGIAFDCCEPGWFRLVFSDSADRIRLGIQRLKMMLQAYASETIPLDNLNEVVPSVDPVRMHSDCDFSDNTL</sequence>
<dbReference type="PANTHER" id="PTHR43795">
    <property type="entry name" value="BIFUNCTIONAL ASPARTATE AMINOTRANSFERASE AND GLUTAMATE/ASPARTATE-PREPHENATE AMINOTRANSFERASE-RELATED"/>
    <property type="match status" value="1"/>
</dbReference>
<dbReference type="AlphaFoldDB" id="A0A401PHM4"/>
<dbReference type="CDD" id="cd00609">
    <property type="entry name" value="AAT_like"/>
    <property type="match status" value="1"/>
</dbReference>
<proteinExistence type="inferred from homology"/>
<organism evidence="4 5">
    <name type="scientific">Scyliorhinus torazame</name>
    <name type="common">Cloudy catshark</name>
    <name type="synonym">Catulus torazame</name>
    <dbReference type="NCBI Taxonomy" id="75743"/>
    <lineage>
        <taxon>Eukaryota</taxon>
        <taxon>Metazoa</taxon>
        <taxon>Chordata</taxon>
        <taxon>Craniata</taxon>
        <taxon>Vertebrata</taxon>
        <taxon>Chondrichthyes</taxon>
        <taxon>Elasmobranchii</taxon>
        <taxon>Galeomorphii</taxon>
        <taxon>Galeoidea</taxon>
        <taxon>Carcharhiniformes</taxon>
        <taxon>Scyliorhinidae</taxon>
        <taxon>Scyliorhinus</taxon>
    </lineage>
</organism>
<evidence type="ECO:0000256" key="2">
    <source>
        <dbReference type="ARBA" id="ARBA00022898"/>
    </source>
</evidence>
<dbReference type="InterPro" id="IPR015422">
    <property type="entry name" value="PyrdxlP-dep_Trfase_small"/>
</dbReference>
<dbReference type="Pfam" id="PF00155">
    <property type="entry name" value="Aminotran_1_2"/>
    <property type="match status" value="1"/>
</dbReference>
<dbReference type="PANTHER" id="PTHR43795:SF51">
    <property type="entry name" value="AMINOTRANSFERASE CLASS I_CLASSII DOMAIN-CONTAINING PROTEIN"/>
    <property type="match status" value="1"/>
</dbReference>
<keyword evidence="5" id="KW-1185">Reference proteome</keyword>
<dbReference type="GO" id="GO:0006520">
    <property type="term" value="P:amino acid metabolic process"/>
    <property type="evidence" value="ECO:0007669"/>
    <property type="project" value="TreeGrafter"/>
</dbReference>
<name>A0A401PHM4_SCYTO</name>
<dbReference type="Gene3D" id="3.40.640.10">
    <property type="entry name" value="Type I PLP-dependent aspartate aminotransferase-like (Major domain)"/>
    <property type="match status" value="1"/>
</dbReference>
<feature type="domain" description="Aminotransferase class I/classII large" evidence="3">
    <location>
        <begin position="43"/>
        <end position="407"/>
    </location>
</feature>
<dbReference type="SUPFAM" id="SSF53383">
    <property type="entry name" value="PLP-dependent transferases"/>
    <property type="match status" value="1"/>
</dbReference>
<dbReference type="PRINTS" id="PR00753">
    <property type="entry name" value="ACCSYNTHASE"/>
</dbReference>
<reference evidence="4 5" key="1">
    <citation type="journal article" date="2018" name="Nat. Ecol. Evol.">
        <title>Shark genomes provide insights into elasmobranch evolution and the origin of vertebrates.</title>
        <authorList>
            <person name="Hara Y"/>
            <person name="Yamaguchi K"/>
            <person name="Onimaru K"/>
            <person name="Kadota M"/>
            <person name="Koyanagi M"/>
            <person name="Keeley SD"/>
            <person name="Tatsumi K"/>
            <person name="Tanaka K"/>
            <person name="Motone F"/>
            <person name="Kageyama Y"/>
            <person name="Nozu R"/>
            <person name="Adachi N"/>
            <person name="Nishimura O"/>
            <person name="Nakagawa R"/>
            <person name="Tanegashima C"/>
            <person name="Kiyatake I"/>
            <person name="Matsumoto R"/>
            <person name="Murakumo K"/>
            <person name="Nishida K"/>
            <person name="Terakita A"/>
            <person name="Kuratani S"/>
            <person name="Sato K"/>
            <person name="Hyodo S Kuraku.S."/>
        </authorList>
    </citation>
    <scope>NUCLEOTIDE SEQUENCE [LARGE SCALE GENOMIC DNA]</scope>
</reference>
<evidence type="ECO:0000313" key="5">
    <source>
        <dbReference type="Proteomes" id="UP000288216"/>
    </source>
</evidence>
<dbReference type="InterPro" id="IPR015424">
    <property type="entry name" value="PyrdxlP-dep_Trfase"/>
</dbReference>
<dbReference type="EMBL" id="BFAA01002148">
    <property type="protein sequence ID" value="GCB72643.1"/>
    <property type="molecule type" value="Genomic_DNA"/>
</dbReference>